<keyword evidence="3" id="KW-0067">ATP-binding</keyword>
<dbReference type="EMBL" id="BMXR01000001">
    <property type="protein sequence ID" value="GGX39493.1"/>
    <property type="molecule type" value="Genomic_DNA"/>
</dbReference>
<dbReference type="Pfam" id="PF05157">
    <property type="entry name" value="MshEN"/>
    <property type="match status" value="1"/>
</dbReference>
<dbReference type="Proteomes" id="UP000626148">
    <property type="component" value="Unassembled WGS sequence"/>
</dbReference>
<dbReference type="InterPro" id="IPR027417">
    <property type="entry name" value="P-loop_NTPase"/>
</dbReference>
<organism evidence="6 7">
    <name type="scientific">Saccharospirillum salsuginis</name>
    <dbReference type="NCBI Taxonomy" id="418750"/>
    <lineage>
        <taxon>Bacteria</taxon>
        <taxon>Pseudomonadati</taxon>
        <taxon>Pseudomonadota</taxon>
        <taxon>Gammaproteobacteria</taxon>
        <taxon>Oceanospirillales</taxon>
        <taxon>Saccharospirillaceae</taxon>
        <taxon>Saccharospirillum</taxon>
    </lineage>
</organism>
<evidence type="ECO:0000313" key="6">
    <source>
        <dbReference type="EMBL" id="GGX39493.1"/>
    </source>
</evidence>
<sequence>MSTVPYDVSEPVFGRDRPIHSREALKAFGQLRQGHFSHHHLGEVLVASGVITREQLSEALAEQTRHPGERLGTILSNRGWAHHEEVVSALAQLLALPQVDLASFDIDPAVIDRVPARFAREHTVIPLLEGHDHLYVAVSDPTSSELVDLLRFMTGKSIELAIATEEAIHTAISEHYDQDEEREALAEMPAEYPAPESRTRRKQSSAHSDRDDRPIIQLVQNILADAMTRRASDIHLRPREDRLDLLYRIDGTLHTIRALNKRLMPRLVSRIKVLGNMDIAEHRLPQDGRYRLTQHGKTIDLRLSIIPSIRGESVVIRLLDTNFALKDLRSLGYSADDETRLRHILARNQGMFLVTGPTGSGKSTTLYTALTELTRTHRNIITVEDPVEYHLDGLTQIQTKSDIGYTFARALRHILRHDPDIIMVGEMRDEETAKMAVESALTGHLVLSTLHTNSASATLTRMLEIGIEPYLVNAALQGVLAQRLVRKNCPACREPEAVSDEVRSLLGVEPGETFHKSRGCDQCHHTGVKGRAAVYELLTVTPELRELIQPGVSAQLLEKQAVSDGMTPLTHHALSLARQGVIPLSEVYAVRLE</sequence>
<gene>
    <name evidence="6" type="ORF">GCM10007392_02360</name>
</gene>
<evidence type="ECO:0000259" key="5">
    <source>
        <dbReference type="PROSITE" id="PS00662"/>
    </source>
</evidence>
<dbReference type="PANTHER" id="PTHR30258">
    <property type="entry name" value="TYPE II SECRETION SYSTEM PROTEIN GSPE-RELATED"/>
    <property type="match status" value="1"/>
</dbReference>
<dbReference type="SUPFAM" id="SSF160246">
    <property type="entry name" value="EspE N-terminal domain-like"/>
    <property type="match status" value="1"/>
</dbReference>
<name>A0A918N6J3_9GAMM</name>
<dbReference type="InterPro" id="IPR001482">
    <property type="entry name" value="T2SS/T4SS_dom"/>
</dbReference>
<comment type="caution">
    <text evidence="6">The sequence shown here is derived from an EMBL/GenBank/DDBJ whole genome shotgun (WGS) entry which is preliminary data.</text>
</comment>
<feature type="domain" description="Bacterial type II secretion system protein E" evidence="5">
    <location>
        <begin position="415"/>
        <end position="429"/>
    </location>
</feature>
<dbReference type="Pfam" id="PF00437">
    <property type="entry name" value="T2SSE"/>
    <property type="match status" value="1"/>
</dbReference>
<reference evidence="6" key="2">
    <citation type="submission" date="2020-09" db="EMBL/GenBank/DDBJ databases">
        <authorList>
            <person name="Sun Q."/>
            <person name="Kim S."/>
        </authorList>
    </citation>
    <scope>NUCLEOTIDE SEQUENCE</scope>
    <source>
        <strain evidence="6">KCTC 22169</strain>
    </source>
</reference>
<dbReference type="CDD" id="cd01129">
    <property type="entry name" value="PulE-GspE-like"/>
    <property type="match status" value="1"/>
</dbReference>
<keyword evidence="2" id="KW-0547">Nucleotide-binding</keyword>
<feature type="region of interest" description="Disordered" evidence="4">
    <location>
        <begin position="176"/>
        <end position="211"/>
    </location>
</feature>
<comment type="similarity">
    <text evidence="1">Belongs to the GSP E family.</text>
</comment>
<evidence type="ECO:0000256" key="1">
    <source>
        <dbReference type="ARBA" id="ARBA00006611"/>
    </source>
</evidence>
<dbReference type="GO" id="GO:0005886">
    <property type="term" value="C:plasma membrane"/>
    <property type="evidence" value="ECO:0007669"/>
    <property type="project" value="TreeGrafter"/>
</dbReference>
<dbReference type="AlphaFoldDB" id="A0A918N6J3"/>
<dbReference type="InterPro" id="IPR007831">
    <property type="entry name" value="T2SS_GspE_N"/>
</dbReference>
<dbReference type="SUPFAM" id="SSF52540">
    <property type="entry name" value="P-loop containing nucleoside triphosphate hydrolases"/>
    <property type="match status" value="1"/>
</dbReference>
<protein>
    <submittedName>
        <fullName evidence="6">Type II secretion system protein E</fullName>
    </submittedName>
</protein>
<dbReference type="InterPro" id="IPR037257">
    <property type="entry name" value="T2SS_E_N_sf"/>
</dbReference>
<dbReference type="GO" id="GO:0016887">
    <property type="term" value="F:ATP hydrolysis activity"/>
    <property type="evidence" value="ECO:0007669"/>
    <property type="project" value="TreeGrafter"/>
</dbReference>
<dbReference type="PANTHER" id="PTHR30258:SF2">
    <property type="entry name" value="COMG OPERON PROTEIN 1"/>
    <property type="match status" value="1"/>
</dbReference>
<dbReference type="GO" id="GO:0005524">
    <property type="term" value="F:ATP binding"/>
    <property type="evidence" value="ECO:0007669"/>
    <property type="project" value="UniProtKB-KW"/>
</dbReference>
<evidence type="ECO:0000256" key="2">
    <source>
        <dbReference type="ARBA" id="ARBA00022741"/>
    </source>
</evidence>
<accession>A0A918N6J3</accession>
<evidence type="ECO:0000256" key="4">
    <source>
        <dbReference type="SAM" id="MobiDB-lite"/>
    </source>
</evidence>
<keyword evidence="7" id="KW-1185">Reference proteome</keyword>
<reference evidence="6" key="1">
    <citation type="journal article" date="2014" name="Int. J. Syst. Evol. Microbiol.">
        <title>Complete genome sequence of Corynebacterium casei LMG S-19264T (=DSM 44701T), isolated from a smear-ripened cheese.</title>
        <authorList>
            <consortium name="US DOE Joint Genome Institute (JGI-PGF)"/>
            <person name="Walter F."/>
            <person name="Albersmeier A."/>
            <person name="Kalinowski J."/>
            <person name="Ruckert C."/>
        </authorList>
    </citation>
    <scope>NUCLEOTIDE SEQUENCE</scope>
    <source>
        <strain evidence="6">KCTC 22169</strain>
    </source>
</reference>
<dbReference type="Gene3D" id="3.30.450.90">
    <property type="match status" value="1"/>
</dbReference>
<evidence type="ECO:0000256" key="3">
    <source>
        <dbReference type="ARBA" id="ARBA00022840"/>
    </source>
</evidence>
<proteinExistence type="inferred from homology"/>
<dbReference type="Gene3D" id="3.30.300.160">
    <property type="entry name" value="Type II secretion system, protein E, N-terminal domain"/>
    <property type="match status" value="1"/>
</dbReference>
<dbReference type="Gene3D" id="3.40.50.300">
    <property type="entry name" value="P-loop containing nucleotide triphosphate hydrolases"/>
    <property type="match status" value="1"/>
</dbReference>
<dbReference type="PROSITE" id="PS00662">
    <property type="entry name" value="T2SP_E"/>
    <property type="match status" value="1"/>
</dbReference>
<evidence type="ECO:0000313" key="7">
    <source>
        <dbReference type="Proteomes" id="UP000626148"/>
    </source>
</evidence>